<dbReference type="Pfam" id="PF14924">
    <property type="entry name" value="MAP10_N"/>
    <property type="match status" value="1"/>
</dbReference>
<protein>
    <submittedName>
        <fullName evidence="2">Uncharacterized protein</fullName>
    </submittedName>
</protein>
<evidence type="ECO:0000256" key="1">
    <source>
        <dbReference type="SAM" id="MobiDB-lite"/>
    </source>
</evidence>
<comment type="caution">
    <text evidence="2">The sequence shown here is derived from an EMBL/GenBank/DDBJ whole genome shotgun (WGS) entry which is preliminary data.</text>
</comment>
<feature type="region of interest" description="Disordered" evidence="1">
    <location>
        <begin position="374"/>
        <end position="395"/>
    </location>
</feature>
<evidence type="ECO:0000313" key="3">
    <source>
        <dbReference type="Proteomes" id="UP001231518"/>
    </source>
</evidence>
<accession>A0AAD8DU04</accession>
<organism evidence="2 3">
    <name type="scientific">Mythimna separata</name>
    <name type="common">Oriental armyworm</name>
    <name type="synonym">Pseudaletia separata</name>
    <dbReference type="NCBI Taxonomy" id="271217"/>
    <lineage>
        <taxon>Eukaryota</taxon>
        <taxon>Metazoa</taxon>
        <taxon>Ecdysozoa</taxon>
        <taxon>Arthropoda</taxon>
        <taxon>Hexapoda</taxon>
        <taxon>Insecta</taxon>
        <taxon>Pterygota</taxon>
        <taxon>Neoptera</taxon>
        <taxon>Endopterygota</taxon>
        <taxon>Lepidoptera</taxon>
        <taxon>Glossata</taxon>
        <taxon>Ditrysia</taxon>
        <taxon>Noctuoidea</taxon>
        <taxon>Noctuidae</taxon>
        <taxon>Noctuinae</taxon>
        <taxon>Hadenini</taxon>
        <taxon>Mythimna</taxon>
    </lineage>
</organism>
<dbReference type="AlphaFoldDB" id="A0AAD8DU04"/>
<dbReference type="EMBL" id="JARGEI010000011">
    <property type="protein sequence ID" value="KAJ8723736.1"/>
    <property type="molecule type" value="Genomic_DNA"/>
</dbReference>
<gene>
    <name evidence="2" type="ORF">PYW07_007716</name>
</gene>
<reference evidence="2" key="1">
    <citation type="submission" date="2023-03" db="EMBL/GenBank/DDBJ databases">
        <title>Chromosome-level genomes of two armyworms, Mythimna separata and Mythimna loreyi, provide insights into the biosynthesis and reception of sex pheromones.</title>
        <authorList>
            <person name="Zhao H."/>
        </authorList>
    </citation>
    <scope>NUCLEOTIDE SEQUENCE</scope>
    <source>
        <strain evidence="2">BeijingLab</strain>
        <tissue evidence="2">Pupa</tissue>
    </source>
</reference>
<dbReference type="Proteomes" id="UP001231518">
    <property type="component" value="Chromosome 20"/>
</dbReference>
<keyword evidence="3" id="KW-1185">Reference proteome</keyword>
<proteinExistence type="predicted"/>
<sequence length="718" mass="80685">MEQMYLIEIFIDKVTIYSNDNDLGGTDNKNLIIKVKFGPNVQFLVREGQLAVNEKTDDMIETDEKTGRRQWSRTIRVGKSYLFPSFPDTILMILSKFPLEIEVWNDDDTELPNEIFVGVGKMHWDTHFFHMLKETANPCKIHQPLSIKSKTILMAECCCKQAGEIDFIVRLSALGNSIITEYQQLLKDPDSFVFRTNKAPSMFQCRRVEGDDPNFCMVGSLYETTTLEDPESIDAANKKIEVCTEMQSCGMGGKVGQFKCEGPEVGSAKKKHHIDKIKMGDIVGPCGNTNCALAHRVRAYIRNLETYKKKAVGIKKSKSGKTGKVCGTCVCKDDRDHRDDCKPPPAKTKCEGCGGMAIAGKTCKKKVEAQFGTGATPKSSKTKVSGKGPSRKSSKTQVQYLFSNTQFPDNRQGIFGLDSIVENCYCTRNNTVVDSNSKPCTVISEYMLKDSNSESCHKATSSQSVSNILGNRTTTISFGINSPMIYNIQSDNTRVGTSYETAIYNVETNTTCSDPKRKTQINLEAQEEKDCKCTPKKPAPPCKTFDCDCLIETKNKLARKMHKPYCPLYKHKTNCPVTMMHVEEEQKKLDEDEEEITPLPYGLPPVKLGPCPVLGRPCSVPDGFARMYKNAQVPTQPVSYSADGKVCCSREYERIKKAIREYMKNDKESDYRCLNQFYVDTERRCCDKEQILMALTGKACCGSHKMAIQEKFKRDDKK</sequence>
<evidence type="ECO:0000313" key="2">
    <source>
        <dbReference type="EMBL" id="KAJ8723736.1"/>
    </source>
</evidence>
<name>A0AAD8DU04_MYTSE</name>